<geneLocation type="plasmid" evidence="3">
    <name>pKF715C</name>
</geneLocation>
<dbReference type="Proteomes" id="UP000218731">
    <property type="component" value="Plasmid pKF715B"/>
</dbReference>
<reference evidence="6 9" key="1">
    <citation type="submission" date="2015-10" db="EMBL/GenBank/DDBJ databases">
        <title>Pseudomonas putida clinical strains.</title>
        <authorList>
            <person name="Molina L."/>
            <person name="Udaondo Z."/>
        </authorList>
    </citation>
    <scope>NUCLEOTIDE SEQUENCE [LARGE SCALE GENOMIC DNA]</scope>
    <source>
        <strain evidence="6 9">HB13667</strain>
    </source>
</reference>
<reference evidence="2 10" key="2">
    <citation type="submission" date="2015-11" db="EMBL/GenBank/DDBJ databases">
        <title>Complete genome sequencing of a biphenyl-degrading bacterium, Pseudomonas putida KF715 (=NBRC110667).</title>
        <authorList>
            <person name="Suenaga H."/>
            <person name="Fujihara N."/>
            <person name="Watanabe T."/>
            <person name="Hirose J."/>
            <person name="Kimura N."/>
            <person name="Yamazoe A."/>
            <person name="Hosoyama A."/>
            <person name="Shimodaira J."/>
            <person name="Furukawa K."/>
        </authorList>
    </citation>
    <scope>NUCLEOTIDE SEQUENCE [LARGE SCALE GENOMIC DNA]</scope>
    <source>
        <strain evidence="2 10">KF715</strain>
        <plasmid evidence="2">pKF715B</plasmid>
        <plasmid evidence="3">pKF715C</plasmid>
        <plasmid evidence="10">Plasmid pkf715b dna</plasmid>
        <plasmid evidence="10">Plasmid pkf715c dna</plasmid>
    </source>
</reference>
<sequence>MKYLRLLLIVGATLLSSTVWAESGSDRSIERIAAMRDKAEAALVAETAKKIEQLGATAAGRVEAQPGCPPAK</sequence>
<evidence type="ECO:0000313" key="5">
    <source>
        <dbReference type="EMBL" id="KAF0253655.1"/>
    </source>
</evidence>
<protein>
    <submittedName>
        <fullName evidence="6">Uncharacterized protein</fullName>
    </submittedName>
</protein>
<dbReference type="Proteomes" id="UP000442695">
    <property type="component" value="Unassembled WGS sequence"/>
</dbReference>
<dbReference type="EMBL" id="AP015031">
    <property type="protein sequence ID" value="BAW27403.1"/>
    <property type="molecule type" value="Genomic_DNA"/>
</dbReference>
<proteinExistence type="predicted"/>
<geneLocation type="plasmid" evidence="2">
    <name>pKF715B</name>
</geneLocation>
<accession>A0A0N8HH00</accession>
<evidence type="ECO:0000313" key="4">
    <source>
        <dbReference type="EMBL" id="BBT42127.1"/>
    </source>
</evidence>
<reference evidence="8 11" key="4">
    <citation type="submission" date="2018-03" db="EMBL/GenBank/DDBJ databases">
        <title>Draft genome of Pseudomonas putida strain KH-18-2.</title>
        <authorList>
            <person name="Yoshizawa S."/>
            <person name="Khan N.H."/>
            <person name="Nishimura M."/>
            <person name="Chiura H.X."/>
            <person name="Ogura Y."/>
            <person name="Hayashi T."/>
            <person name="Kogure K."/>
        </authorList>
    </citation>
    <scope>NUCLEOTIDE SEQUENCE [LARGE SCALE GENOMIC DNA]</scope>
    <source>
        <strain evidence="8 11">KH-18-2</strain>
    </source>
</reference>
<dbReference type="Proteomes" id="UP000515680">
    <property type="component" value="Chromosome"/>
</dbReference>
<dbReference type="NCBIfam" id="NF041599">
    <property type="entry name" value="reg_PtrA_PA2808"/>
    <property type="match status" value="1"/>
</dbReference>
<feature type="chain" id="PRO_5006026509" evidence="1">
    <location>
        <begin position="22"/>
        <end position="72"/>
    </location>
</feature>
<evidence type="ECO:0000313" key="9">
    <source>
        <dbReference type="Proteomes" id="UP000050437"/>
    </source>
</evidence>
<dbReference type="EMBL" id="WOWR01000022">
    <property type="protein sequence ID" value="KAF0253655.1"/>
    <property type="molecule type" value="Genomic_DNA"/>
</dbReference>
<dbReference type="Proteomes" id="UP000218731">
    <property type="component" value="Plasmid pKF715C"/>
</dbReference>
<dbReference type="EMBL" id="AP022227">
    <property type="protein sequence ID" value="BBT42127.1"/>
    <property type="molecule type" value="Genomic_DNA"/>
</dbReference>
<feature type="signal peptide" evidence="1">
    <location>
        <begin position="1"/>
        <end position="21"/>
    </location>
</feature>
<dbReference type="EMBL" id="LKKS01000017">
    <property type="protein sequence ID" value="KPM68388.1"/>
    <property type="molecule type" value="Genomic_DNA"/>
</dbReference>
<dbReference type="EMBL" id="AP015032">
    <property type="protein sequence ID" value="BAW27484.1"/>
    <property type="molecule type" value="Genomic_DNA"/>
</dbReference>
<evidence type="ECO:0000256" key="1">
    <source>
        <dbReference type="SAM" id="SignalP"/>
    </source>
</evidence>
<evidence type="ECO:0000313" key="13">
    <source>
        <dbReference type="Proteomes" id="UP000515680"/>
    </source>
</evidence>
<evidence type="ECO:0000313" key="10">
    <source>
        <dbReference type="Proteomes" id="UP000218731"/>
    </source>
</evidence>
<dbReference type="Proteomes" id="UP001217741">
    <property type="component" value="Unassembled WGS sequence"/>
</dbReference>
<dbReference type="Proteomes" id="UP000050437">
    <property type="component" value="Unassembled WGS sequence"/>
</dbReference>
<dbReference type="RefSeq" id="WP_004574529.1">
    <property type="nucleotide sequence ID" value="NZ_ABUNEW020000061.1"/>
</dbReference>
<reference evidence="8 11" key="3">
    <citation type="submission" date="2016-08" db="EMBL/GenBank/DDBJ databases">
        <authorList>
            <person name="Seilhamer J.J."/>
        </authorList>
    </citation>
    <scope>NUCLEOTIDE SEQUENCE [LARGE SCALE GENOMIC DNA]</scope>
    <source>
        <strain evidence="8 11">KH-18-2</strain>
    </source>
</reference>
<keyword evidence="1" id="KW-0732">Signal</keyword>
<dbReference type="EMBL" id="JARJLO010000035">
    <property type="protein sequence ID" value="MDF3869409.1"/>
    <property type="molecule type" value="Genomic_DNA"/>
</dbReference>
<evidence type="ECO:0000313" key="2">
    <source>
        <dbReference type="EMBL" id="BAW27403.1"/>
    </source>
</evidence>
<evidence type="ECO:0000313" key="11">
    <source>
        <dbReference type="Proteomes" id="UP000237378"/>
    </source>
</evidence>
<evidence type="ECO:0000313" key="12">
    <source>
        <dbReference type="Proteomes" id="UP000442695"/>
    </source>
</evidence>
<dbReference type="AlphaFoldDB" id="A0A0N8HH00"/>
<evidence type="ECO:0000313" key="8">
    <source>
        <dbReference type="EMBL" id="POF99476.1"/>
    </source>
</evidence>
<reference evidence="7" key="7">
    <citation type="submission" date="2023-03" db="EMBL/GenBank/DDBJ databases">
        <title>Draft assemblies of triclosan tolerant bacteria isolated from returned activated sludge.</title>
        <authorList>
            <person name="Van Hamelsveld S."/>
        </authorList>
    </citation>
    <scope>NUCLEOTIDE SEQUENCE</scope>
    <source>
        <strain evidence="7">GW210012_S60</strain>
    </source>
</reference>
<dbReference type="GeneID" id="92663980"/>
<geneLocation type="plasmid" evidence="10">
    <name>pkf715b dna</name>
</geneLocation>
<evidence type="ECO:0000313" key="3">
    <source>
        <dbReference type="EMBL" id="BAW27484.1"/>
    </source>
</evidence>
<organism evidence="6 9">
    <name type="scientific">Pseudomonas putida</name>
    <name type="common">Arthrobacter siderocapsulatus</name>
    <dbReference type="NCBI Taxonomy" id="303"/>
    <lineage>
        <taxon>Bacteria</taxon>
        <taxon>Pseudomonadati</taxon>
        <taxon>Pseudomonadota</taxon>
        <taxon>Gammaproteobacteria</taxon>
        <taxon>Pseudomonadales</taxon>
        <taxon>Pseudomonadaceae</taxon>
        <taxon>Pseudomonas</taxon>
    </lineage>
</organism>
<dbReference type="EMBL" id="MING01000087">
    <property type="protein sequence ID" value="POF99476.1"/>
    <property type="molecule type" value="Genomic_DNA"/>
</dbReference>
<evidence type="ECO:0000313" key="7">
    <source>
        <dbReference type="EMBL" id="MDF3869409.1"/>
    </source>
</evidence>
<keyword evidence="2" id="KW-0614">Plasmid</keyword>
<geneLocation type="plasmid" evidence="10">
    <name>pkf715c dna</name>
</geneLocation>
<gene>
    <name evidence="8" type="ORF">BGP82_26790</name>
    <name evidence="5" type="ORF">GN299_16875</name>
    <name evidence="6" type="ORF">HB13667_02015</name>
    <name evidence="2" type="ORF">KF715C_pB2970</name>
    <name evidence="3" type="ORF">KF715C_pC510</name>
    <name evidence="7" type="ORF">P3W50_02890</name>
    <name evidence="4" type="ORF">WP8W18C01_44680</name>
</gene>
<reference evidence="4 13" key="5">
    <citation type="submission" date="2019-12" db="EMBL/GenBank/DDBJ databases">
        <title>complete genome sequences of Pseudomonas putida str. WP8-W18-CRE-01 isolated from wastewater treatment plant effluent.</title>
        <authorList>
            <person name="Sekizuka T."/>
            <person name="Itokawa K."/>
            <person name="Yatsu K."/>
            <person name="Inamine Y."/>
            <person name="Kuroda M."/>
        </authorList>
    </citation>
    <scope>NUCLEOTIDE SEQUENCE [LARGE SCALE GENOMIC DNA]</scope>
    <source>
        <strain evidence="4 13">WP8-W18-CRE-01</strain>
    </source>
</reference>
<evidence type="ECO:0000313" key="6">
    <source>
        <dbReference type="EMBL" id="KPM68388.1"/>
    </source>
</evidence>
<name>A0A0N8HH00_PSEPU</name>
<reference evidence="5 12" key="6">
    <citation type="submission" date="2019-12" db="EMBL/GenBank/DDBJ databases">
        <authorList>
            <person name="Woiski C."/>
        </authorList>
    </citation>
    <scope>NUCLEOTIDE SEQUENCE [LARGE SCALE GENOMIC DNA]</scope>
    <source>
        <strain evidence="5 12">BOE100</strain>
    </source>
</reference>
<dbReference type="Proteomes" id="UP000237378">
    <property type="component" value="Unassembled WGS sequence"/>
</dbReference>